<name>N1UYX5_9MICC</name>
<evidence type="ECO:0000313" key="2">
    <source>
        <dbReference type="Proteomes" id="UP000010729"/>
    </source>
</evidence>
<evidence type="ECO:0000313" key="1">
    <source>
        <dbReference type="EMBL" id="EMY33032.1"/>
    </source>
</evidence>
<dbReference type="AntiFam" id="ANF00142">
    <property type="entry name" value="Shadow ORF (opposite yadG)"/>
</dbReference>
<reference evidence="1 2" key="1">
    <citation type="journal article" date="2013" name="Genome Announc.">
        <title>Draft Genome Sequence of Arthrobacter crystallopoietes Strain BAB-32, Revealing Genes for Bioremediation.</title>
        <authorList>
            <person name="Joshi M.N."/>
            <person name="Pandit A.S."/>
            <person name="Sharma A."/>
            <person name="Pandya R.V."/>
            <person name="Desai S.M."/>
            <person name="Saxena A.K."/>
            <person name="Bagatharia S.B."/>
        </authorList>
    </citation>
    <scope>NUCLEOTIDE SEQUENCE [LARGE SCALE GENOMIC DNA]</scope>
    <source>
        <strain evidence="1 2">BAB-32</strain>
    </source>
</reference>
<proteinExistence type="predicted"/>
<gene>
    <name evidence="1" type="ORF">D477_017032</name>
</gene>
<dbReference type="AlphaFoldDB" id="N1UYX5"/>
<keyword evidence="2" id="KW-1185">Reference proteome</keyword>
<comment type="caution">
    <text evidence="1">The sequence shown here is derived from an EMBL/GenBank/DDBJ whole genome shotgun (WGS) entry which is preliminary data.</text>
</comment>
<accession>N1UYX5</accession>
<sequence>MKPPVTDLLKGRFAVVSVDQDAVRQRLQPLPDPLQLGRDRGVAFRAEAQLKHLAGGVLVDQRGGRAFGHDPALVHDDQPVAELLGLVHVVRGEHQRDALLLESEEPVPEDVPRLRVQAGGGLVQQQDLRLVDQRAGDGQPALHAAGERVHAGLGLVGELGELQQLVRLRPQVAVGQAEVAAVDDQVVADPDLVVEVVLLRHHAQVRPDLGAVAVRIQPHDGQLARGALRDAADHPHCGRLAGAVGPEQAEGLPRRDVEGDAVDRGEIPVLLGQAARRNDGLGQLFRDCGVGHSTSLWQSRD</sequence>
<organism evidence="1 2">
    <name type="scientific">Arthrobacter crystallopoietes BAB-32</name>
    <dbReference type="NCBI Taxonomy" id="1246476"/>
    <lineage>
        <taxon>Bacteria</taxon>
        <taxon>Bacillati</taxon>
        <taxon>Actinomycetota</taxon>
        <taxon>Actinomycetes</taxon>
        <taxon>Micrococcales</taxon>
        <taxon>Micrococcaceae</taxon>
        <taxon>Crystallibacter</taxon>
    </lineage>
</organism>
<dbReference type="AntiFam" id="ANF00095">
    <property type="entry name" value="Shadow ORF (opposite ABC transporters)"/>
</dbReference>
<dbReference type="Proteomes" id="UP000010729">
    <property type="component" value="Unassembled WGS sequence"/>
</dbReference>
<protein>
    <submittedName>
        <fullName evidence="1">Phenol hydroxylase</fullName>
    </submittedName>
</protein>
<dbReference type="EMBL" id="ANPE02000206">
    <property type="protein sequence ID" value="EMY33032.1"/>
    <property type="molecule type" value="Genomic_DNA"/>
</dbReference>